<organism evidence="2 3">
    <name type="scientific">Ponticaulis profundi</name>
    <dbReference type="NCBI Taxonomy" id="2665222"/>
    <lineage>
        <taxon>Bacteria</taxon>
        <taxon>Pseudomonadati</taxon>
        <taxon>Pseudomonadota</taxon>
        <taxon>Alphaproteobacteria</taxon>
        <taxon>Hyphomonadales</taxon>
        <taxon>Hyphomonadaceae</taxon>
        <taxon>Ponticaulis</taxon>
    </lineage>
</organism>
<keyword evidence="3" id="KW-1185">Reference proteome</keyword>
<keyword evidence="1" id="KW-0732">Signal</keyword>
<proteinExistence type="predicted"/>
<feature type="signal peptide" evidence="1">
    <location>
        <begin position="1"/>
        <end position="25"/>
    </location>
</feature>
<dbReference type="RefSeq" id="WP_377376666.1">
    <property type="nucleotide sequence ID" value="NZ_JBHSSW010000005.1"/>
</dbReference>
<comment type="caution">
    <text evidence="2">The sequence shown here is derived from an EMBL/GenBank/DDBJ whole genome shotgun (WGS) entry which is preliminary data.</text>
</comment>
<evidence type="ECO:0000256" key="1">
    <source>
        <dbReference type="SAM" id="SignalP"/>
    </source>
</evidence>
<gene>
    <name evidence="2" type="ORF">ACFQDM_05735</name>
</gene>
<dbReference type="EMBL" id="JBHSSW010000005">
    <property type="protein sequence ID" value="MFC6197568.1"/>
    <property type="molecule type" value="Genomic_DNA"/>
</dbReference>
<feature type="chain" id="PRO_5047343536" evidence="1">
    <location>
        <begin position="26"/>
        <end position="147"/>
    </location>
</feature>
<accession>A0ABW1S8P1</accession>
<dbReference type="Proteomes" id="UP001596303">
    <property type="component" value="Unassembled WGS sequence"/>
</dbReference>
<evidence type="ECO:0000313" key="3">
    <source>
        <dbReference type="Proteomes" id="UP001596303"/>
    </source>
</evidence>
<name>A0ABW1S8P1_9PROT</name>
<sequence>MIRYLKYAIVASLLLFPSVSLSAHAAGGGSEPEDKAVTRITGSKIYVAVTGLNIPIAEWDGFSGMVAVDVGLEIADNDMRKKAVATMPRIRDSLRRSIHSYMNGTYMPGTVPNLVMMGDRMQRVIDHSLGEGVAKVTIASAIIHPYS</sequence>
<evidence type="ECO:0000313" key="2">
    <source>
        <dbReference type="EMBL" id="MFC6197568.1"/>
    </source>
</evidence>
<protein>
    <submittedName>
        <fullName evidence="2">Uncharacterized protein</fullName>
    </submittedName>
</protein>
<reference evidence="3" key="1">
    <citation type="journal article" date="2019" name="Int. J. Syst. Evol. Microbiol.">
        <title>The Global Catalogue of Microorganisms (GCM) 10K type strain sequencing project: providing services to taxonomists for standard genome sequencing and annotation.</title>
        <authorList>
            <consortium name="The Broad Institute Genomics Platform"/>
            <consortium name="The Broad Institute Genome Sequencing Center for Infectious Disease"/>
            <person name="Wu L."/>
            <person name="Ma J."/>
        </authorList>
    </citation>
    <scope>NUCLEOTIDE SEQUENCE [LARGE SCALE GENOMIC DNA]</scope>
    <source>
        <strain evidence="3">CGMCC-1.15741</strain>
    </source>
</reference>